<organism evidence="7 8">
    <name type="scientific">Thalassiosira oceanica</name>
    <name type="common">Marine diatom</name>
    <dbReference type="NCBI Taxonomy" id="159749"/>
    <lineage>
        <taxon>Eukaryota</taxon>
        <taxon>Sar</taxon>
        <taxon>Stramenopiles</taxon>
        <taxon>Ochrophyta</taxon>
        <taxon>Bacillariophyta</taxon>
        <taxon>Coscinodiscophyceae</taxon>
        <taxon>Thalassiosirophycidae</taxon>
        <taxon>Thalassiosirales</taxon>
        <taxon>Thalassiosiraceae</taxon>
        <taxon>Thalassiosira</taxon>
    </lineage>
</organism>
<comment type="subcellular location">
    <subcellularLocation>
        <location evidence="1">Membrane</location>
        <topology evidence="1">Multi-pass membrane protein</topology>
    </subcellularLocation>
</comment>
<evidence type="ECO:0000256" key="5">
    <source>
        <dbReference type="SAM" id="Phobius"/>
    </source>
</evidence>
<keyword evidence="4 5" id="KW-0472">Membrane</keyword>
<keyword evidence="3 5" id="KW-1133">Transmembrane helix</keyword>
<reference evidence="7 8" key="1">
    <citation type="journal article" date="2012" name="Genome Biol.">
        <title>Genome and low-iron response of an oceanic diatom adapted to chronic iron limitation.</title>
        <authorList>
            <person name="Lommer M."/>
            <person name="Specht M."/>
            <person name="Roy A.S."/>
            <person name="Kraemer L."/>
            <person name="Andreson R."/>
            <person name="Gutowska M.A."/>
            <person name="Wolf J."/>
            <person name="Bergner S.V."/>
            <person name="Schilhabel M.B."/>
            <person name="Klostermeier U.C."/>
            <person name="Beiko R.G."/>
            <person name="Rosenstiel P."/>
            <person name="Hippler M."/>
            <person name="Laroche J."/>
        </authorList>
    </citation>
    <scope>NUCLEOTIDE SEQUENCE [LARGE SCALE GENOMIC DNA]</scope>
    <source>
        <strain evidence="7 8">CCMP1005</strain>
    </source>
</reference>
<dbReference type="GO" id="GO:0016020">
    <property type="term" value="C:membrane"/>
    <property type="evidence" value="ECO:0007669"/>
    <property type="project" value="UniProtKB-SubCell"/>
</dbReference>
<keyword evidence="2 5" id="KW-0812">Transmembrane</keyword>
<feature type="domain" description="Integral membrane bound transporter" evidence="6">
    <location>
        <begin position="10"/>
        <end position="136"/>
    </location>
</feature>
<feature type="transmembrane region" description="Helical" evidence="5">
    <location>
        <begin position="60"/>
        <end position="78"/>
    </location>
</feature>
<dbReference type="OrthoDB" id="46346at2759"/>
<name>K0T9G5_THAOC</name>
<dbReference type="AlphaFoldDB" id="K0T9G5"/>
<dbReference type="Proteomes" id="UP000266841">
    <property type="component" value="Unassembled WGS sequence"/>
</dbReference>
<feature type="transmembrane region" description="Helical" evidence="5">
    <location>
        <begin position="90"/>
        <end position="112"/>
    </location>
</feature>
<evidence type="ECO:0000256" key="4">
    <source>
        <dbReference type="ARBA" id="ARBA00023136"/>
    </source>
</evidence>
<comment type="caution">
    <text evidence="7">The sequence shown here is derived from an EMBL/GenBank/DDBJ whole genome shotgun (WGS) entry which is preliminary data.</text>
</comment>
<feature type="transmembrane region" description="Helical" evidence="5">
    <location>
        <begin position="124"/>
        <end position="145"/>
    </location>
</feature>
<protein>
    <recommendedName>
        <fullName evidence="6">Integral membrane bound transporter domain-containing protein</fullName>
    </recommendedName>
</protein>
<evidence type="ECO:0000313" key="8">
    <source>
        <dbReference type="Proteomes" id="UP000266841"/>
    </source>
</evidence>
<feature type="transmembrane region" description="Helical" evidence="5">
    <location>
        <begin position="35"/>
        <end position="54"/>
    </location>
</feature>
<dbReference type="EMBL" id="AGNL01003907">
    <property type="protein sequence ID" value="EJK74160.1"/>
    <property type="molecule type" value="Genomic_DNA"/>
</dbReference>
<keyword evidence="8" id="KW-1185">Reference proteome</keyword>
<sequence length="390" mass="43338">MRDTQRLNSWIGLITLITETTATTKTVEGTFKKSVLRALGTVGGAFSAWLALTISRNPAFLGIWATLTSSVLVYYTLPQGFSSRFGLDQDLAWGCGYCVMTQYLIVLTVYKGFGTLNDVTANRIVANLAGIFLSLVLAAIPPGIFGSSPRELQFLLEDKKRAFRDCLRLILDESKTEHRLPQHDLAARLHRLHATAKTTFIAGFSDANTYHKDAQQLKSLPILKVDPRMQVSLGNAAVLGASLLSLIRLAILIVESDTELAGFAEGTEERKVLEEIVSGLDIQDDPHNISGYAIIERVNAEKEHERPSMLQDKFEETYTQGVSPHTMMANFSLYLMHYIMKREKSNVAYGFFGRGRAEYSQCSTLPDHLHFTNSGLFRSIYGTDGLVNEE</sequence>
<evidence type="ECO:0000313" key="7">
    <source>
        <dbReference type="EMBL" id="EJK74160.1"/>
    </source>
</evidence>
<proteinExistence type="predicted"/>
<accession>K0T9G5</accession>
<evidence type="ECO:0000256" key="2">
    <source>
        <dbReference type="ARBA" id="ARBA00022692"/>
    </source>
</evidence>
<gene>
    <name evidence="7" type="ORF">THAOC_04178</name>
</gene>
<evidence type="ECO:0000259" key="6">
    <source>
        <dbReference type="Pfam" id="PF13515"/>
    </source>
</evidence>
<dbReference type="InterPro" id="IPR049453">
    <property type="entry name" value="Memb_transporter_dom"/>
</dbReference>
<evidence type="ECO:0000256" key="3">
    <source>
        <dbReference type="ARBA" id="ARBA00022989"/>
    </source>
</evidence>
<evidence type="ECO:0000256" key="1">
    <source>
        <dbReference type="ARBA" id="ARBA00004141"/>
    </source>
</evidence>
<dbReference type="Pfam" id="PF13515">
    <property type="entry name" value="FUSC_2"/>
    <property type="match status" value="1"/>
</dbReference>